<dbReference type="AlphaFoldDB" id="A0AAD1VZR0"/>
<protein>
    <submittedName>
        <fullName evidence="1">Uncharacterized protein</fullName>
    </submittedName>
</protein>
<keyword evidence="2" id="KW-1185">Reference proteome</keyword>
<dbReference type="EMBL" id="OW240914">
    <property type="protein sequence ID" value="CAH2278046.1"/>
    <property type="molecule type" value="Genomic_DNA"/>
</dbReference>
<organism evidence="1 2">
    <name type="scientific">Pelobates cultripes</name>
    <name type="common">Western spadefoot toad</name>
    <dbReference type="NCBI Taxonomy" id="61616"/>
    <lineage>
        <taxon>Eukaryota</taxon>
        <taxon>Metazoa</taxon>
        <taxon>Chordata</taxon>
        <taxon>Craniata</taxon>
        <taxon>Vertebrata</taxon>
        <taxon>Euteleostomi</taxon>
        <taxon>Amphibia</taxon>
        <taxon>Batrachia</taxon>
        <taxon>Anura</taxon>
        <taxon>Pelobatoidea</taxon>
        <taxon>Pelobatidae</taxon>
        <taxon>Pelobates</taxon>
    </lineage>
</organism>
<reference evidence="1" key="1">
    <citation type="submission" date="2022-03" db="EMBL/GenBank/DDBJ databases">
        <authorList>
            <person name="Alioto T."/>
            <person name="Alioto T."/>
            <person name="Gomez Garrido J."/>
        </authorList>
    </citation>
    <scope>NUCLEOTIDE SEQUENCE</scope>
</reference>
<evidence type="ECO:0000313" key="2">
    <source>
        <dbReference type="Proteomes" id="UP001295444"/>
    </source>
</evidence>
<dbReference type="Proteomes" id="UP001295444">
    <property type="component" value="Chromosome 03"/>
</dbReference>
<name>A0AAD1VZR0_PELCU</name>
<gene>
    <name evidence="1" type="ORF">PECUL_23A036079</name>
</gene>
<sequence>VRNLRLSSGTLTAFPDKIAEEFRQYYQSLYNLHERDGRDKRDTESIRVQEYLRDTVTKAIRPDAAEELDAMITAEDIQAALKSAKTGKAPSPDGFCSDTTKLFHQYCFHG</sequence>
<accession>A0AAD1VZR0</accession>
<evidence type="ECO:0000313" key="1">
    <source>
        <dbReference type="EMBL" id="CAH2278046.1"/>
    </source>
</evidence>
<feature type="non-terminal residue" evidence="1">
    <location>
        <position position="1"/>
    </location>
</feature>
<proteinExistence type="predicted"/>